<dbReference type="OMA" id="YTFFCRE"/>
<organism evidence="10 11">
    <name type="scientific">Poecilia reticulata</name>
    <name type="common">Guppy</name>
    <name type="synonym">Acanthophacelus reticulatus</name>
    <dbReference type="NCBI Taxonomy" id="8081"/>
    <lineage>
        <taxon>Eukaryota</taxon>
        <taxon>Metazoa</taxon>
        <taxon>Chordata</taxon>
        <taxon>Craniata</taxon>
        <taxon>Vertebrata</taxon>
        <taxon>Euteleostomi</taxon>
        <taxon>Actinopterygii</taxon>
        <taxon>Neopterygii</taxon>
        <taxon>Teleostei</taxon>
        <taxon>Neoteleostei</taxon>
        <taxon>Acanthomorphata</taxon>
        <taxon>Ovalentaria</taxon>
        <taxon>Atherinomorphae</taxon>
        <taxon>Cyprinodontiformes</taxon>
        <taxon>Poeciliidae</taxon>
        <taxon>Poeciliinae</taxon>
        <taxon>Poecilia</taxon>
    </lineage>
</organism>
<evidence type="ECO:0000256" key="2">
    <source>
        <dbReference type="ARBA" id="ARBA00022490"/>
    </source>
</evidence>
<keyword evidence="3" id="KW-0493">Microtubule</keyword>
<reference evidence="10" key="3">
    <citation type="submission" date="2025-09" db="UniProtKB">
        <authorList>
            <consortium name="Ensembl"/>
        </authorList>
    </citation>
    <scope>IDENTIFICATION</scope>
    <source>
        <strain evidence="10">Guanapo</strain>
    </source>
</reference>
<keyword evidence="8" id="KW-1133">Transmembrane helix</keyword>
<feature type="region of interest" description="Disordered" evidence="7">
    <location>
        <begin position="152"/>
        <end position="172"/>
    </location>
</feature>
<proteinExistence type="predicted"/>
<dbReference type="InterPro" id="IPR032108">
    <property type="entry name" value="CLIP1_ZNF"/>
</dbReference>
<evidence type="ECO:0000256" key="6">
    <source>
        <dbReference type="SAM" id="Coils"/>
    </source>
</evidence>
<evidence type="ECO:0000256" key="5">
    <source>
        <dbReference type="ARBA" id="ARBA00023212"/>
    </source>
</evidence>
<feature type="coiled-coil region" evidence="6">
    <location>
        <begin position="100"/>
        <end position="144"/>
    </location>
</feature>
<evidence type="ECO:0000256" key="8">
    <source>
        <dbReference type="SAM" id="Phobius"/>
    </source>
</evidence>
<evidence type="ECO:0000256" key="4">
    <source>
        <dbReference type="ARBA" id="ARBA00023054"/>
    </source>
</evidence>
<dbReference type="Pfam" id="PF16641">
    <property type="entry name" value="CLIP1_ZNF"/>
    <property type="match status" value="2"/>
</dbReference>
<keyword evidence="5" id="KW-0206">Cytoskeleton</keyword>
<protein>
    <recommendedName>
        <fullName evidence="9">CLIP1 zinc knuckle domain-containing protein</fullName>
    </recommendedName>
</protein>
<reference evidence="10" key="2">
    <citation type="submission" date="2025-08" db="UniProtKB">
        <authorList>
            <consortium name="Ensembl"/>
        </authorList>
    </citation>
    <scope>IDENTIFICATION</scope>
    <source>
        <strain evidence="10">Guanapo</strain>
    </source>
</reference>
<evidence type="ECO:0000259" key="9">
    <source>
        <dbReference type="Pfam" id="PF16641"/>
    </source>
</evidence>
<keyword evidence="2" id="KW-0963">Cytoplasm</keyword>
<evidence type="ECO:0000256" key="1">
    <source>
        <dbReference type="ARBA" id="ARBA00004245"/>
    </source>
</evidence>
<accession>A0A3P9PUJ3</accession>
<dbReference type="GeneTree" id="ENSGT00940000155122"/>
<evidence type="ECO:0000256" key="7">
    <source>
        <dbReference type="SAM" id="MobiDB-lite"/>
    </source>
</evidence>
<name>A0A3P9PUJ3_POERE</name>
<feature type="transmembrane region" description="Helical" evidence="8">
    <location>
        <begin position="7"/>
        <end position="25"/>
    </location>
</feature>
<feature type="compositionally biased region" description="Polar residues" evidence="7">
    <location>
        <begin position="153"/>
        <end position="165"/>
    </location>
</feature>
<dbReference type="STRING" id="8081.ENSPREP00000025557"/>
<evidence type="ECO:0000256" key="3">
    <source>
        <dbReference type="ARBA" id="ARBA00022701"/>
    </source>
</evidence>
<keyword evidence="4 6" id="KW-0175">Coiled coil</keyword>
<sequence>MFRFKCDFFFFFYVLFSWAGFWFLFKPQQKLKTSENKAAVNIDKLTAANYLPKTFHFLLLLMDNILDQEWTSDFALLLFLRHTQEKKGDADLQKSTGALISDKDRELETLRNEIAVLRGENAMAKTLQSAVETLEKDKAQLQSRVCTLEQRLMGSQTSDSESTEAPPSAERRERINFLNSVIVDLQRKNEELKIKLKKLVLSEFNGNDGKRLKSIPKRKKKSAPRLFCDICDCFDLHDTEDCPTQAQSPDSIPHTTYHGNPSEERPYCDICEVFGHTTESCNDDQTF</sequence>
<keyword evidence="8" id="KW-0812">Transmembrane</keyword>
<keyword evidence="8" id="KW-0472">Membrane</keyword>
<reference evidence="11" key="1">
    <citation type="submission" date="2013-11" db="EMBL/GenBank/DDBJ databases">
        <title>The genomic landscape of the Guanapo guppy.</title>
        <authorList>
            <person name="Kuenstner A."/>
            <person name="Dreyer C."/>
        </authorList>
    </citation>
    <scope>NUCLEOTIDE SEQUENCE</scope>
    <source>
        <strain evidence="11">Guanapo</strain>
    </source>
</reference>
<dbReference type="AlphaFoldDB" id="A0A3P9PUJ3"/>
<dbReference type="Proteomes" id="UP000242638">
    <property type="component" value="Unassembled WGS sequence"/>
</dbReference>
<comment type="subcellular location">
    <subcellularLocation>
        <location evidence="1">Cytoplasm</location>
        <location evidence="1">Cytoskeleton</location>
    </subcellularLocation>
</comment>
<dbReference type="GO" id="GO:0005874">
    <property type="term" value="C:microtubule"/>
    <property type="evidence" value="ECO:0007669"/>
    <property type="project" value="UniProtKB-KW"/>
</dbReference>
<evidence type="ECO:0000313" key="11">
    <source>
        <dbReference type="Proteomes" id="UP000242638"/>
    </source>
</evidence>
<keyword evidence="11" id="KW-1185">Reference proteome</keyword>
<dbReference type="Bgee" id="ENSPREG00000017256">
    <property type="expression patterns" value="Expressed in caudal fin and 1 other cell type or tissue"/>
</dbReference>
<feature type="coiled-coil region" evidence="6">
    <location>
        <begin position="175"/>
        <end position="202"/>
    </location>
</feature>
<feature type="domain" description="CLIP1 zinc knuckle" evidence="9">
    <location>
        <begin position="265"/>
        <end position="281"/>
    </location>
</feature>
<feature type="domain" description="CLIP1 zinc knuckle" evidence="9">
    <location>
        <begin position="225"/>
        <end position="242"/>
    </location>
</feature>
<dbReference type="Ensembl" id="ENSPRET00000025812.1">
    <property type="protein sequence ID" value="ENSPREP00000025557.1"/>
    <property type="gene ID" value="ENSPREG00000017256.1"/>
</dbReference>
<evidence type="ECO:0000313" key="10">
    <source>
        <dbReference type="Ensembl" id="ENSPREP00000025557.1"/>
    </source>
</evidence>